<protein>
    <submittedName>
        <fullName evidence="1">Uncharacterized protein</fullName>
    </submittedName>
</protein>
<dbReference type="Proteomes" id="UP000499080">
    <property type="component" value="Unassembled WGS sequence"/>
</dbReference>
<keyword evidence="2" id="KW-1185">Reference proteome</keyword>
<dbReference type="OrthoDB" id="427924at2759"/>
<dbReference type="EMBL" id="BGPR01000143">
    <property type="protein sequence ID" value="GBL98886.1"/>
    <property type="molecule type" value="Genomic_DNA"/>
</dbReference>
<evidence type="ECO:0000313" key="1">
    <source>
        <dbReference type="EMBL" id="GBL98886.1"/>
    </source>
</evidence>
<name>A0A4Y2C5I2_ARAVE</name>
<organism evidence="1 2">
    <name type="scientific">Araneus ventricosus</name>
    <name type="common">Orbweaver spider</name>
    <name type="synonym">Epeira ventricosa</name>
    <dbReference type="NCBI Taxonomy" id="182803"/>
    <lineage>
        <taxon>Eukaryota</taxon>
        <taxon>Metazoa</taxon>
        <taxon>Ecdysozoa</taxon>
        <taxon>Arthropoda</taxon>
        <taxon>Chelicerata</taxon>
        <taxon>Arachnida</taxon>
        <taxon>Araneae</taxon>
        <taxon>Araneomorphae</taxon>
        <taxon>Entelegynae</taxon>
        <taxon>Araneoidea</taxon>
        <taxon>Araneidae</taxon>
        <taxon>Araneus</taxon>
    </lineage>
</organism>
<sequence>MILSIGRLTGIFWFCYRRHFFRMLNTGKACLPNQQGVPEKTPKKHGNADALSRLPLKVTSDVVADIADVFEIGQIETMPITARDLVRINQN</sequence>
<accession>A0A4Y2C5I2</accession>
<dbReference type="AlphaFoldDB" id="A0A4Y2C5I2"/>
<comment type="caution">
    <text evidence="1">The sequence shown here is derived from an EMBL/GenBank/DDBJ whole genome shotgun (WGS) entry which is preliminary data.</text>
</comment>
<gene>
    <name evidence="1" type="ORF">AVEN_165713_1</name>
</gene>
<proteinExistence type="predicted"/>
<reference evidence="1 2" key="1">
    <citation type="journal article" date="2019" name="Sci. Rep.">
        <title>Orb-weaving spider Araneus ventricosus genome elucidates the spidroin gene catalogue.</title>
        <authorList>
            <person name="Kono N."/>
            <person name="Nakamura H."/>
            <person name="Ohtoshi R."/>
            <person name="Moran D.A.P."/>
            <person name="Shinohara A."/>
            <person name="Yoshida Y."/>
            <person name="Fujiwara M."/>
            <person name="Mori M."/>
            <person name="Tomita M."/>
            <person name="Arakawa K."/>
        </authorList>
    </citation>
    <scope>NUCLEOTIDE SEQUENCE [LARGE SCALE GENOMIC DNA]</scope>
</reference>
<evidence type="ECO:0000313" key="2">
    <source>
        <dbReference type="Proteomes" id="UP000499080"/>
    </source>
</evidence>